<evidence type="ECO:0000313" key="1">
    <source>
        <dbReference type="EMBL" id="ATX71680.1"/>
    </source>
</evidence>
<gene>
    <name evidence="1" type="ORF">SCLAR_v1c13820</name>
</gene>
<sequence length="183" mass="21839">MLNTKNRVNNFLSKKQQTVKLAHRIDKEVFLFIANQQRLLILDYLRSFLHELFEIHVQALTYDNGRKKNVLYFHHKNILDEAKRQVIEKFIKIVVLGKFKIYLPVLLADYKQVWTAERTYTKEMFLTAISNCLKNKETYLTPPLTKKSRKKLQEICSEYSSIWKNSRDNVAGKQIKIKYKARK</sequence>
<name>A0A2K8KJ15_9MOLU</name>
<dbReference type="RefSeq" id="WP_157795170.1">
    <property type="nucleotide sequence ID" value="NZ_CP024870.1"/>
</dbReference>
<keyword evidence="2" id="KW-1185">Reference proteome</keyword>
<evidence type="ECO:0000313" key="2">
    <source>
        <dbReference type="Proteomes" id="UP000231179"/>
    </source>
</evidence>
<dbReference type="EMBL" id="CP024870">
    <property type="protein sequence ID" value="ATX71680.1"/>
    <property type="molecule type" value="Genomic_DNA"/>
</dbReference>
<organism evidence="1 2">
    <name type="scientific">Spiroplasma clarkii</name>
    <dbReference type="NCBI Taxonomy" id="2139"/>
    <lineage>
        <taxon>Bacteria</taxon>
        <taxon>Bacillati</taxon>
        <taxon>Mycoplasmatota</taxon>
        <taxon>Mollicutes</taxon>
        <taxon>Entomoplasmatales</taxon>
        <taxon>Spiroplasmataceae</taxon>
        <taxon>Spiroplasma</taxon>
    </lineage>
</organism>
<proteinExistence type="predicted"/>
<protein>
    <submittedName>
        <fullName evidence="1">Uncharacterized protein</fullName>
    </submittedName>
</protein>
<reference evidence="1 2" key="1">
    <citation type="submission" date="2017-11" db="EMBL/GenBank/DDBJ databases">
        <title>Complete genome sequence of Spiroplasma clarkii CN-5 (DSM 19994).</title>
        <authorList>
            <person name="Tsai Y.-M."/>
            <person name="Chang A."/>
            <person name="Lo W.-S."/>
            <person name="Kuo C.-H."/>
        </authorList>
    </citation>
    <scope>NUCLEOTIDE SEQUENCE [LARGE SCALE GENOMIC DNA]</scope>
    <source>
        <strain evidence="1 2">CN-5</strain>
    </source>
</reference>
<dbReference type="AlphaFoldDB" id="A0A2K8KJ15"/>
<dbReference type="Proteomes" id="UP000231179">
    <property type="component" value="Chromosome"/>
</dbReference>
<accession>A0A2K8KJ15</accession>